<gene>
    <name evidence="3" type="ORF">TDIS_1400</name>
</gene>
<dbReference type="Pfam" id="PF01368">
    <property type="entry name" value="DHH"/>
    <property type="match status" value="1"/>
</dbReference>
<dbReference type="InterPro" id="IPR001667">
    <property type="entry name" value="DDH_dom"/>
</dbReference>
<protein>
    <submittedName>
        <fullName evidence="3">Uncharacterized protein</fullName>
    </submittedName>
</protein>
<keyword evidence="4" id="KW-1185">Reference proteome</keyword>
<dbReference type="Gene3D" id="3.10.310.30">
    <property type="match status" value="1"/>
</dbReference>
<dbReference type="Gene3D" id="3.90.1640.10">
    <property type="entry name" value="inorganic pyrophosphatase (n-terminal core)"/>
    <property type="match status" value="1"/>
</dbReference>
<dbReference type="OrthoDB" id="9803668at2"/>
<reference evidence="3 4" key="1">
    <citation type="submission" date="2016-04" db="EMBL/GenBank/DDBJ databases">
        <title>Genome analysis of Thermosulfurimonas dismutans, the first thermophilic sulfur-disproportionating bacterium of the phylum Thermodesulfobacteria.</title>
        <authorList>
            <person name="Mardanov A.V."/>
            <person name="Beletsky A.V."/>
            <person name="Kadnikov V.V."/>
            <person name="Slobodkin A.I."/>
            <person name="Ravin N.V."/>
        </authorList>
    </citation>
    <scope>NUCLEOTIDE SEQUENCE [LARGE SCALE GENOMIC DNA]</scope>
    <source>
        <strain evidence="3 4">S95</strain>
    </source>
</reference>
<organism evidence="3 4">
    <name type="scientific">Thermosulfurimonas dismutans</name>
    <dbReference type="NCBI Taxonomy" id="999894"/>
    <lineage>
        <taxon>Bacteria</taxon>
        <taxon>Pseudomonadati</taxon>
        <taxon>Thermodesulfobacteriota</taxon>
        <taxon>Thermodesulfobacteria</taxon>
        <taxon>Thermodesulfobacteriales</taxon>
        <taxon>Thermodesulfobacteriaceae</taxon>
        <taxon>Thermosulfurimonas</taxon>
    </lineage>
</organism>
<dbReference type="RefSeq" id="WP_068670716.1">
    <property type="nucleotide sequence ID" value="NZ_LWLG01000010.1"/>
</dbReference>
<name>A0A179D3W2_9BACT</name>
<dbReference type="SUPFAM" id="SSF64182">
    <property type="entry name" value="DHH phosphoesterases"/>
    <property type="match status" value="1"/>
</dbReference>
<evidence type="ECO:0000259" key="2">
    <source>
        <dbReference type="Pfam" id="PF02272"/>
    </source>
</evidence>
<accession>A0A179D3W2</accession>
<evidence type="ECO:0000313" key="4">
    <source>
        <dbReference type="Proteomes" id="UP000078390"/>
    </source>
</evidence>
<dbReference type="EMBL" id="LWLG01000010">
    <property type="protein sequence ID" value="OAQ20491.1"/>
    <property type="molecule type" value="Genomic_DNA"/>
</dbReference>
<dbReference type="InterPro" id="IPR038763">
    <property type="entry name" value="DHH_sf"/>
</dbReference>
<evidence type="ECO:0000259" key="1">
    <source>
        <dbReference type="Pfam" id="PF01368"/>
    </source>
</evidence>
<dbReference type="Pfam" id="PF02272">
    <property type="entry name" value="DHHA1"/>
    <property type="match status" value="1"/>
</dbReference>
<dbReference type="Proteomes" id="UP000078390">
    <property type="component" value="Unassembled WGS sequence"/>
</dbReference>
<dbReference type="PANTHER" id="PTHR47618:SF1">
    <property type="entry name" value="BIFUNCTIONAL OLIGORIBONUCLEASE AND PAP PHOSPHATASE NRNA"/>
    <property type="match status" value="1"/>
</dbReference>
<dbReference type="PANTHER" id="PTHR47618">
    <property type="entry name" value="BIFUNCTIONAL OLIGORIBONUCLEASE AND PAP PHOSPHATASE NRNA"/>
    <property type="match status" value="1"/>
</dbReference>
<dbReference type="STRING" id="999894.TDIS_1400"/>
<dbReference type="PATRIC" id="fig|999894.6.peg.1398"/>
<dbReference type="GO" id="GO:0003676">
    <property type="term" value="F:nucleic acid binding"/>
    <property type="evidence" value="ECO:0007669"/>
    <property type="project" value="InterPro"/>
</dbReference>
<feature type="domain" description="DHHA1" evidence="2">
    <location>
        <begin position="236"/>
        <end position="316"/>
    </location>
</feature>
<evidence type="ECO:0000313" key="3">
    <source>
        <dbReference type="EMBL" id="OAQ20491.1"/>
    </source>
</evidence>
<comment type="caution">
    <text evidence="3">The sequence shown here is derived from an EMBL/GenBank/DDBJ whole genome shotgun (WGS) entry which is preliminary data.</text>
</comment>
<dbReference type="InterPro" id="IPR003156">
    <property type="entry name" value="DHHA1_dom"/>
</dbReference>
<feature type="domain" description="DDH" evidence="1">
    <location>
        <begin position="16"/>
        <end position="159"/>
    </location>
</feature>
<dbReference type="AlphaFoldDB" id="A0A179D3W2"/>
<proteinExistence type="predicted"/>
<dbReference type="InterPro" id="IPR051319">
    <property type="entry name" value="Oligoribo/pAp-PDE_c-di-AMP_PDE"/>
</dbReference>
<sequence length="325" mass="35596">MERIKKILEGERYFILATHVNPDADGLSSVLAMTLALKNQGKVALPLVEEAPPAFLDFLHGFRELRIPEDLHQENLPLREAVAMVFDLSEEHRLGKVAEVVKETKERVILDHHALAGKSLPGVRLIDPKASATALLVLRVLESLNWPISAEVAENLYAGLYSDTGGFRFENTGEDTFLAAARLVRLGARPAFVGEKLLENYPPARFELLKRVLARREILAGGKAVLSYLTLSDFEEVGARPTEAEDFATFLRSMRGVELSALIKEIRPGEIGVSLRSRGTINVAELAFQEGGGGHLRAAGFKKNGFTVEEVVALVRSKILVVLGG</sequence>